<protein>
    <submittedName>
        <fullName evidence="1">Uncharacterized protein</fullName>
    </submittedName>
</protein>
<reference evidence="2" key="2">
    <citation type="submission" date="2002-05" db="EMBL/GenBank/DDBJ databases">
        <title>Oryza sativa nipponbare(GA3) genomic DNA, chromosome 9, PAC clone:P0515E01.</title>
        <authorList>
            <person name="Sasaki T."/>
            <person name="Matsumoto T."/>
            <person name="Katayose Y."/>
        </authorList>
    </citation>
    <scope>NUCLEOTIDE SEQUENCE</scope>
</reference>
<gene>
    <name evidence="1" type="ORF">OJ1112_E07.6</name>
    <name evidence="2" type="ORF">P0515E01.25</name>
</gene>
<dbReference type="AlphaFoldDB" id="Q69SH5"/>
<accession>Q69SH5</accession>
<evidence type="ECO:0000313" key="3">
    <source>
        <dbReference type="Proteomes" id="UP000000763"/>
    </source>
</evidence>
<name>Q69SH5_ORYSJ</name>
<reference evidence="3" key="3">
    <citation type="journal article" date="2005" name="Nature">
        <title>The map-based sequence of the rice genome.</title>
        <authorList>
            <consortium name="International rice genome sequencing project (IRGSP)"/>
            <person name="Matsumoto T."/>
            <person name="Wu J."/>
            <person name="Kanamori H."/>
            <person name="Katayose Y."/>
            <person name="Fujisawa M."/>
            <person name="Namiki N."/>
            <person name="Mizuno H."/>
            <person name="Yamamoto K."/>
            <person name="Antonio B.A."/>
            <person name="Baba T."/>
            <person name="Sakata K."/>
            <person name="Nagamura Y."/>
            <person name="Aoki H."/>
            <person name="Arikawa K."/>
            <person name="Arita K."/>
            <person name="Bito T."/>
            <person name="Chiden Y."/>
            <person name="Fujitsuka N."/>
            <person name="Fukunaka R."/>
            <person name="Hamada M."/>
            <person name="Harada C."/>
            <person name="Hayashi A."/>
            <person name="Hijishita S."/>
            <person name="Honda M."/>
            <person name="Hosokawa S."/>
            <person name="Ichikawa Y."/>
            <person name="Idonuma A."/>
            <person name="Iijima M."/>
            <person name="Ikeda M."/>
            <person name="Ikeno M."/>
            <person name="Ito K."/>
            <person name="Ito S."/>
            <person name="Ito T."/>
            <person name="Ito Y."/>
            <person name="Ito Y."/>
            <person name="Iwabuchi A."/>
            <person name="Kamiya K."/>
            <person name="Karasawa W."/>
            <person name="Kurita K."/>
            <person name="Katagiri S."/>
            <person name="Kikuta A."/>
            <person name="Kobayashi H."/>
            <person name="Kobayashi N."/>
            <person name="Machita K."/>
            <person name="Maehara T."/>
            <person name="Masukawa M."/>
            <person name="Mizubayashi T."/>
            <person name="Mukai Y."/>
            <person name="Nagasaki H."/>
            <person name="Nagata Y."/>
            <person name="Naito S."/>
            <person name="Nakashima M."/>
            <person name="Nakama Y."/>
            <person name="Nakamichi Y."/>
            <person name="Nakamura M."/>
            <person name="Meguro A."/>
            <person name="Negishi M."/>
            <person name="Ohta I."/>
            <person name="Ohta T."/>
            <person name="Okamoto M."/>
            <person name="Ono N."/>
            <person name="Saji S."/>
            <person name="Sakaguchi M."/>
            <person name="Sakai K."/>
            <person name="Shibata M."/>
            <person name="Shimokawa T."/>
            <person name="Song J."/>
            <person name="Takazaki Y."/>
            <person name="Terasawa K."/>
            <person name="Tsugane M."/>
            <person name="Tsuji K."/>
            <person name="Ueda S."/>
            <person name="Waki K."/>
            <person name="Yamagata H."/>
            <person name="Yamamoto M."/>
            <person name="Yamamoto S."/>
            <person name="Yamane H."/>
            <person name="Yoshiki S."/>
            <person name="Yoshihara R."/>
            <person name="Yukawa K."/>
            <person name="Zhong H."/>
            <person name="Yano M."/>
            <person name="Yuan Q."/>
            <person name="Ouyang S."/>
            <person name="Liu J."/>
            <person name="Jones K.M."/>
            <person name="Gansberger K."/>
            <person name="Moffat K."/>
            <person name="Hill J."/>
            <person name="Bera J."/>
            <person name="Fadrosh D."/>
            <person name="Jin S."/>
            <person name="Johri S."/>
            <person name="Kim M."/>
            <person name="Overton L."/>
            <person name="Reardon M."/>
            <person name="Tsitrin T."/>
            <person name="Vuong H."/>
            <person name="Weaver B."/>
            <person name="Ciecko A."/>
            <person name="Tallon L."/>
            <person name="Jackson J."/>
            <person name="Pai G."/>
            <person name="Aken S.V."/>
            <person name="Utterback T."/>
            <person name="Reidmuller S."/>
            <person name="Feldblyum T."/>
            <person name="Hsiao J."/>
            <person name="Zismann V."/>
            <person name="Iobst S."/>
            <person name="de Vazeille A.R."/>
            <person name="Buell C.R."/>
            <person name="Ying K."/>
            <person name="Li Y."/>
            <person name="Lu T."/>
            <person name="Huang Y."/>
            <person name="Zhao Q."/>
            <person name="Feng Q."/>
            <person name="Zhang L."/>
            <person name="Zhu J."/>
            <person name="Weng Q."/>
            <person name="Mu J."/>
            <person name="Lu Y."/>
            <person name="Fan D."/>
            <person name="Liu Y."/>
            <person name="Guan J."/>
            <person name="Zhang Y."/>
            <person name="Yu S."/>
            <person name="Liu X."/>
            <person name="Zhang Y."/>
            <person name="Hong G."/>
            <person name="Han B."/>
            <person name="Choisne N."/>
            <person name="Demange N."/>
            <person name="Orjeda G."/>
            <person name="Samain S."/>
            <person name="Cattolico L."/>
            <person name="Pelletier E."/>
            <person name="Couloux A."/>
            <person name="Segurens B."/>
            <person name="Wincker P."/>
            <person name="D'Hont A."/>
            <person name="Scarpelli C."/>
            <person name="Weissenbach J."/>
            <person name="Salanoubat M."/>
            <person name="Quetier F."/>
            <person name="Yu Y."/>
            <person name="Kim H.R."/>
            <person name="Rambo T."/>
            <person name="Currie J."/>
            <person name="Collura K."/>
            <person name="Luo M."/>
            <person name="Yang T."/>
            <person name="Ammiraju J.S.S."/>
            <person name="Engler F."/>
            <person name="Soderlund C."/>
            <person name="Wing R.A."/>
            <person name="Palmer L.E."/>
            <person name="de la Bastide M."/>
            <person name="Spiegel L."/>
            <person name="Nascimento L."/>
            <person name="Zutavern T."/>
            <person name="O'Shaughnessy A."/>
            <person name="Dike S."/>
            <person name="Dedhia N."/>
            <person name="Preston R."/>
            <person name="Balija V."/>
            <person name="McCombie W.R."/>
            <person name="Chow T."/>
            <person name="Chen H."/>
            <person name="Chung M."/>
            <person name="Chen C."/>
            <person name="Shaw J."/>
            <person name="Wu H."/>
            <person name="Hsiao K."/>
            <person name="Chao Y."/>
            <person name="Chu M."/>
            <person name="Cheng C."/>
            <person name="Hour A."/>
            <person name="Lee P."/>
            <person name="Lin S."/>
            <person name="Lin Y."/>
            <person name="Liou J."/>
            <person name="Liu S."/>
            <person name="Hsing Y."/>
            <person name="Raghuvanshi S."/>
            <person name="Mohanty A."/>
            <person name="Bharti A.K."/>
            <person name="Gaur A."/>
            <person name="Gupta V."/>
            <person name="Kumar D."/>
            <person name="Ravi V."/>
            <person name="Vij S."/>
            <person name="Kapur A."/>
            <person name="Khurana P."/>
            <person name="Khurana P."/>
            <person name="Khurana J.P."/>
            <person name="Tyagi A.K."/>
            <person name="Gaikwad K."/>
            <person name="Singh A."/>
            <person name="Dalal V."/>
            <person name="Srivastava S."/>
            <person name="Dixit A."/>
            <person name="Pal A.K."/>
            <person name="Ghazi I.A."/>
            <person name="Yadav M."/>
            <person name="Pandit A."/>
            <person name="Bhargava A."/>
            <person name="Sureshbabu K."/>
            <person name="Batra K."/>
            <person name="Sharma T.R."/>
            <person name="Mohapatra T."/>
            <person name="Singh N.K."/>
            <person name="Messing J."/>
            <person name="Nelson A.B."/>
            <person name="Fuks G."/>
            <person name="Kavchok S."/>
            <person name="Keizer G."/>
            <person name="Linton E."/>
            <person name="Llaca V."/>
            <person name="Song R."/>
            <person name="Tanyolac B."/>
            <person name="Young S."/>
            <person name="Ho-Il K."/>
            <person name="Hahn J.H."/>
            <person name="Sangsakoo G."/>
            <person name="Vanavichit A."/>
            <person name="de Mattos Luiz.A.T."/>
            <person name="Zimmer P.D."/>
            <person name="Malone G."/>
            <person name="Dellagostin O."/>
            <person name="de Oliveira A.C."/>
            <person name="Bevan M."/>
            <person name="Bancroft I."/>
            <person name="Minx P."/>
            <person name="Cordum H."/>
            <person name="Wilson R."/>
            <person name="Cheng Z."/>
            <person name="Jin W."/>
            <person name="Jiang J."/>
            <person name="Leong S.A."/>
            <person name="Iwama H."/>
            <person name="Gojobori T."/>
            <person name="Itoh T."/>
            <person name="Niimura Y."/>
            <person name="Fujii Y."/>
            <person name="Habara T."/>
            <person name="Sakai H."/>
            <person name="Sato Y."/>
            <person name="Wilson G."/>
            <person name="Kumar K."/>
            <person name="McCouch S."/>
            <person name="Juretic N."/>
            <person name="Hoen D."/>
            <person name="Wright S."/>
            <person name="Bruskiewich R."/>
            <person name="Bureau T."/>
            <person name="Miyao A."/>
            <person name="Hirochika H."/>
            <person name="Nishikawa T."/>
            <person name="Kadowaki K."/>
            <person name="Sugiura M."/>
            <person name="Burr B."/>
            <person name="Sasaki T."/>
        </authorList>
    </citation>
    <scope>NUCLEOTIDE SEQUENCE [LARGE SCALE GENOMIC DNA]</scope>
    <source>
        <strain evidence="3">cv. Nipponbare</strain>
    </source>
</reference>
<reference evidence="1" key="1">
    <citation type="submission" date="2002-04" db="EMBL/GenBank/DDBJ databases">
        <title>Oryza sativa nipponbare(GA3) genomic DNA, chromosome 9, BAC clone:OJ1112_E07.</title>
        <authorList>
            <person name="Sasaki T."/>
            <person name="Matsumoto T."/>
            <person name="Hattori M."/>
            <person name="Sakaki Y."/>
            <person name="Katayose Y."/>
        </authorList>
    </citation>
    <scope>NUCLEOTIDE SEQUENCE</scope>
</reference>
<dbReference type="EMBL" id="AP005092">
    <property type="protein sequence ID" value="BAD33321.1"/>
    <property type="molecule type" value="Genomic_DNA"/>
</dbReference>
<dbReference type="EMBL" id="AP005314">
    <property type="protein sequence ID" value="BAD46030.1"/>
    <property type="molecule type" value="Genomic_DNA"/>
</dbReference>
<evidence type="ECO:0000313" key="1">
    <source>
        <dbReference type="EMBL" id="BAD33321.1"/>
    </source>
</evidence>
<reference evidence="3" key="4">
    <citation type="journal article" date="2008" name="Nucleic Acids Res.">
        <title>The rice annotation project database (RAP-DB): 2008 update.</title>
        <authorList>
            <consortium name="The rice annotation project (RAP)"/>
        </authorList>
    </citation>
    <scope>GENOME REANNOTATION</scope>
    <source>
        <strain evidence="3">cv. Nipponbare</strain>
    </source>
</reference>
<evidence type="ECO:0000313" key="2">
    <source>
        <dbReference type="EMBL" id="BAD46030.1"/>
    </source>
</evidence>
<sequence>MMLPPFSTREAERERKCETGGKIQREMVVVQGSCGRRGGPVHYPHRPGWAAASLPGRGAARVGLGPVRRGLIGSRSKPATMLQCM</sequence>
<proteinExistence type="predicted"/>
<organism evidence="1 3">
    <name type="scientific">Oryza sativa subsp. japonica</name>
    <name type="common">Rice</name>
    <dbReference type="NCBI Taxonomy" id="39947"/>
    <lineage>
        <taxon>Eukaryota</taxon>
        <taxon>Viridiplantae</taxon>
        <taxon>Streptophyta</taxon>
        <taxon>Embryophyta</taxon>
        <taxon>Tracheophyta</taxon>
        <taxon>Spermatophyta</taxon>
        <taxon>Magnoliopsida</taxon>
        <taxon>Liliopsida</taxon>
        <taxon>Poales</taxon>
        <taxon>Poaceae</taxon>
        <taxon>BOP clade</taxon>
        <taxon>Oryzoideae</taxon>
        <taxon>Oryzeae</taxon>
        <taxon>Oryzinae</taxon>
        <taxon>Oryza</taxon>
        <taxon>Oryza sativa</taxon>
    </lineage>
</organism>
<dbReference type="Proteomes" id="UP000000763">
    <property type="component" value="Chromosome 9"/>
</dbReference>